<dbReference type="InParanoid" id="A0A804LKX8"/>
<reference evidence="3" key="1">
    <citation type="submission" date="2015-12" db="EMBL/GenBank/DDBJ databases">
        <title>Update maize B73 reference genome by single molecule sequencing technologies.</title>
        <authorList>
            <consortium name="Maize Genome Sequencing Project"/>
            <person name="Ware D."/>
        </authorList>
    </citation>
    <scope>NUCLEOTIDE SEQUENCE [LARGE SCALE GENOMIC DNA]</scope>
    <source>
        <strain evidence="3">cv. B73</strain>
    </source>
</reference>
<proteinExistence type="predicted"/>
<sequence>MAQVLDPGRRGAVVRRHVRGPAEQRRVPAAGHGGPGPPPGRLRAPPHPVGRRRRLLRRDPGRVLPGVRRGRGHRQLPLQPGHAAGVRRLPLAPRQAAGPEAAVPRAAVVAARAGRHVRRAVRVPGVRVRRGRVEGVRARRRAHGARRRLARLHEAVQGQEVAQVRRPAARTGGSCCCTCTHGLSPKFED</sequence>
<dbReference type="Proteomes" id="UP000007305">
    <property type="component" value="Chromosome 1"/>
</dbReference>
<feature type="region of interest" description="Disordered" evidence="1">
    <location>
        <begin position="1"/>
        <end position="57"/>
    </location>
</feature>
<organism evidence="2 3">
    <name type="scientific">Zea mays</name>
    <name type="common">Maize</name>
    <dbReference type="NCBI Taxonomy" id="4577"/>
    <lineage>
        <taxon>Eukaryota</taxon>
        <taxon>Viridiplantae</taxon>
        <taxon>Streptophyta</taxon>
        <taxon>Embryophyta</taxon>
        <taxon>Tracheophyta</taxon>
        <taxon>Spermatophyta</taxon>
        <taxon>Magnoliopsida</taxon>
        <taxon>Liliopsida</taxon>
        <taxon>Poales</taxon>
        <taxon>Poaceae</taxon>
        <taxon>PACMAD clade</taxon>
        <taxon>Panicoideae</taxon>
        <taxon>Andropogonodae</taxon>
        <taxon>Andropogoneae</taxon>
        <taxon>Tripsacinae</taxon>
        <taxon>Zea</taxon>
    </lineage>
</organism>
<accession>A0A804LKX8</accession>
<protein>
    <submittedName>
        <fullName evidence="2">Uncharacterized protein</fullName>
    </submittedName>
</protein>
<dbReference type="AlphaFoldDB" id="A0A804LKX8"/>
<dbReference type="EnsemblPlants" id="Zm00001eb018200_T001">
    <property type="protein sequence ID" value="Zm00001eb018200_P001"/>
    <property type="gene ID" value="Zm00001eb018200"/>
</dbReference>
<evidence type="ECO:0000313" key="2">
    <source>
        <dbReference type="EnsemblPlants" id="Zm00001eb018200_P001"/>
    </source>
</evidence>
<reference evidence="2" key="2">
    <citation type="submission" date="2019-07" db="EMBL/GenBank/DDBJ databases">
        <authorList>
            <person name="Seetharam A."/>
            <person name="Woodhouse M."/>
            <person name="Cannon E."/>
        </authorList>
    </citation>
    <scope>NUCLEOTIDE SEQUENCE [LARGE SCALE GENOMIC DNA]</scope>
    <source>
        <strain evidence="2">cv. B73</strain>
    </source>
</reference>
<evidence type="ECO:0000313" key="3">
    <source>
        <dbReference type="Proteomes" id="UP000007305"/>
    </source>
</evidence>
<reference evidence="2" key="3">
    <citation type="submission" date="2021-05" db="UniProtKB">
        <authorList>
            <consortium name="EnsemblPlants"/>
        </authorList>
    </citation>
    <scope>IDENTIFICATION</scope>
    <source>
        <strain evidence="2">cv. B73</strain>
    </source>
</reference>
<gene>
    <name evidence="2" type="primary">LOC100284962</name>
</gene>
<feature type="compositionally biased region" description="Pro residues" evidence="1">
    <location>
        <begin position="35"/>
        <end position="48"/>
    </location>
</feature>
<evidence type="ECO:0000256" key="1">
    <source>
        <dbReference type="SAM" id="MobiDB-lite"/>
    </source>
</evidence>
<keyword evidence="3" id="KW-1185">Reference proteome</keyword>
<dbReference type="Gramene" id="Zm00001eb018200_T001">
    <property type="protein sequence ID" value="Zm00001eb018200_P001"/>
    <property type="gene ID" value="Zm00001eb018200"/>
</dbReference>
<name>A0A804LKX8_MAIZE</name>